<organism evidence="2 3">
    <name type="scientific">Dreissena polymorpha</name>
    <name type="common">Zebra mussel</name>
    <name type="synonym">Mytilus polymorpha</name>
    <dbReference type="NCBI Taxonomy" id="45954"/>
    <lineage>
        <taxon>Eukaryota</taxon>
        <taxon>Metazoa</taxon>
        <taxon>Spiralia</taxon>
        <taxon>Lophotrochozoa</taxon>
        <taxon>Mollusca</taxon>
        <taxon>Bivalvia</taxon>
        <taxon>Autobranchia</taxon>
        <taxon>Heteroconchia</taxon>
        <taxon>Euheterodonta</taxon>
        <taxon>Imparidentia</taxon>
        <taxon>Neoheterodontei</taxon>
        <taxon>Myida</taxon>
        <taxon>Dreissenoidea</taxon>
        <taxon>Dreissenidae</taxon>
        <taxon>Dreissena</taxon>
    </lineage>
</organism>
<feature type="region of interest" description="Disordered" evidence="1">
    <location>
        <begin position="1"/>
        <end position="25"/>
    </location>
</feature>
<comment type="caution">
    <text evidence="2">The sequence shown here is derived from an EMBL/GenBank/DDBJ whole genome shotgun (WGS) entry which is preliminary data.</text>
</comment>
<keyword evidence="3" id="KW-1185">Reference proteome</keyword>
<evidence type="ECO:0000313" key="2">
    <source>
        <dbReference type="EMBL" id="KAH3706608.1"/>
    </source>
</evidence>
<name>A0A9D4BUM7_DREPO</name>
<accession>A0A9D4BUM7</accession>
<gene>
    <name evidence="2" type="ORF">DPMN_065996</name>
</gene>
<proteinExistence type="predicted"/>
<dbReference type="Proteomes" id="UP000828390">
    <property type="component" value="Unassembled WGS sequence"/>
</dbReference>
<reference evidence="2" key="1">
    <citation type="journal article" date="2019" name="bioRxiv">
        <title>The Genome of the Zebra Mussel, Dreissena polymorpha: A Resource for Invasive Species Research.</title>
        <authorList>
            <person name="McCartney M.A."/>
            <person name="Auch B."/>
            <person name="Kono T."/>
            <person name="Mallez S."/>
            <person name="Zhang Y."/>
            <person name="Obille A."/>
            <person name="Becker A."/>
            <person name="Abrahante J.E."/>
            <person name="Garbe J."/>
            <person name="Badalamenti J.P."/>
            <person name="Herman A."/>
            <person name="Mangelson H."/>
            <person name="Liachko I."/>
            <person name="Sullivan S."/>
            <person name="Sone E.D."/>
            <person name="Koren S."/>
            <person name="Silverstein K.A.T."/>
            <person name="Beckman K.B."/>
            <person name="Gohl D.M."/>
        </authorList>
    </citation>
    <scope>NUCLEOTIDE SEQUENCE</scope>
    <source>
        <strain evidence="2">Duluth1</strain>
        <tissue evidence="2">Whole animal</tissue>
    </source>
</reference>
<dbReference type="EMBL" id="JAIWYP010000014">
    <property type="protein sequence ID" value="KAH3706608.1"/>
    <property type="molecule type" value="Genomic_DNA"/>
</dbReference>
<evidence type="ECO:0000313" key="3">
    <source>
        <dbReference type="Proteomes" id="UP000828390"/>
    </source>
</evidence>
<dbReference type="AlphaFoldDB" id="A0A9D4BUM7"/>
<sequence>MRGAGSKSPTRSGLITTADPPPGECTRIKGSKHLLMGGSWLMMLVTDAVTPLYYTQHLLTLTLNHKRN</sequence>
<reference evidence="2" key="2">
    <citation type="submission" date="2020-11" db="EMBL/GenBank/DDBJ databases">
        <authorList>
            <person name="McCartney M.A."/>
            <person name="Auch B."/>
            <person name="Kono T."/>
            <person name="Mallez S."/>
            <person name="Becker A."/>
            <person name="Gohl D.M."/>
            <person name="Silverstein K.A.T."/>
            <person name="Koren S."/>
            <person name="Bechman K.B."/>
            <person name="Herman A."/>
            <person name="Abrahante J.E."/>
            <person name="Garbe J."/>
        </authorList>
    </citation>
    <scope>NUCLEOTIDE SEQUENCE</scope>
    <source>
        <strain evidence="2">Duluth1</strain>
        <tissue evidence="2">Whole animal</tissue>
    </source>
</reference>
<protein>
    <submittedName>
        <fullName evidence="2">Uncharacterized protein</fullName>
    </submittedName>
</protein>
<evidence type="ECO:0000256" key="1">
    <source>
        <dbReference type="SAM" id="MobiDB-lite"/>
    </source>
</evidence>